<proteinExistence type="predicted"/>
<name>A0A7J6KU09_PEROL</name>
<gene>
    <name evidence="1" type="ORF">FOZ61_000384</name>
</gene>
<dbReference type="Proteomes" id="UP000570595">
    <property type="component" value="Unassembled WGS sequence"/>
</dbReference>
<dbReference type="AlphaFoldDB" id="A0A7J6KU09"/>
<sequence length="337" mass="38735">MPAVISAMAMRKAASKVGPSARKVSADSDKYHRSCFVEYPLVNVTVSMNNCKRFCTCQDQGFIRAETARAHELFRVTYQQCHKTLFVHYKEYMDGYQAVNFEDRGGVFFSYYHETGLNETAAADDPFASLYAAVGPLMAGNITDTNCMEVADYIVNHPGGGYKNDGQTPWVAPFVKNALAKQDKYRPEQYRCFIEYPFINITISASRSDPWENYIEGATFKEHELFKLKFEPAYGGFDIRHREYIDGYKGVSFDEEFKGRCNERWYGHKISGKIASKDPFDTLFREIRPMLVDGVTDSKCREVAKYIEDHPRGKYKNNEETVWVREYLSETPVLYPS</sequence>
<accession>A0A7J6KU09</accession>
<evidence type="ECO:0000313" key="2">
    <source>
        <dbReference type="Proteomes" id="UP000570595"/>
    </source>
</evidence>
<evidence type="ECO:0000313" key="1">
    <source>
        <dbReference type="EMBL" id="KAF4650372.1"/>
    </source>
</evidence>
<protein>
    <submittedName>
        <fullName evidence="1">Uncharacterized protein</fullName>
    </submittedName>
</protein>
<dbReference type="EMBL" id="JABAHT010001060">
    <property type="protein sequence ID" value="KAF4650372.1"/>
    <property type="molecule type" value="Genomic_DNA"/>
</dbReference>
<organism evidence="1 2">
    <name type="scientific">Perkinsus olseni</name>
    <name type="common">Perkinsus atlanticus</name>
    <dbReference type="NCBI Taxonomy" id="32597"/>
    <lineage>
        <taxon>Eukaryota</taxon>
        <taxon>Sar</taxon>
        <taxon>Alveolata</taxon>
        <taxon>Perkinsozoa</taxon>
        <taxon>Perkinsea</taxon>
        <taxon>Perkinsida</taxon>
        <taxon>Perkinsidae</taxon>
        <taxon>Perkinsus</taxon>
    </lineage>
</organism>
<reference evidence="1 2" key="1">
    <citation type="submission" date="2020-04" db="EMBL/GenBank/DDBJ databases">
        <title>Perkinsus olseni comparative genomics.</title>
        <authorList>
            <person name="Bogema D.R."/>
        </authorList>
    </citation>
    <scope>NUCLEOTIDE SEQUENCE [LARGE SCALE GENOMIC DNA]</scope>
    <source>
        <strain evidence="1">ATCC PRA-179</strain>
    </source>
</reference>
<comment type="caution">
    <text evidence="1">The sequence shown here is derived from an EMBL/GenBank/DDBJ whole genome shotgun (WGS) entry which is preliminary data.</text>
</comment>